<accession>A0A4T0X6W1</accession>
<dbReference type="Pfam" id="PF25579">
    <property type="entry name" value="TPR_TRIP12_N"/>
    <property type="match status" value="1"/>
</dbReference>
<dbReference type="Gene3D" id="1.25.10.10">
    <property type="entry name" value="Leucine-rich Repeat Variant"/>
    <property type="match status" value="1"/>
</dbReference>
<dbReference type="Pfam" id="PF00632">
    <property type="entry name" value="HECT"/>
    <property type="match status" value="1"/>
</dbReference>
<feature type="region of interest" description="Disordered" evidence="7">
    <location>
        <begin position="94"/>
        <end position="172"/>
    </location>
</feature>
<dbReference type="SUPFAM" id="SSF48371">
    <property type="entry name" value="ARM repeat"/>
    <property type="match status" value="1"/>
</dbReference>
<feature type="compositionally biased region" description="Low complexity" evidence="7">
    <location>
        <begin position="94"/>
        <end position="109"/>
    </location>
</feature>
<feature type="compositionally biased region" description="Acidic residues" evidence="7">
    <location>
        <begin position="110"/>
        <end position="125"/>
    </location>
</feature>
<dbReference type="InterPro" id="IPR035983">
    <property type="entry name" value="Hect_E3_ubiquitin_ligase"/>
</dbReference>
<name>A0A4T0X6W1_9ASCO</name>
<gene>
    <name evidence="9" type="ORF">CANINC_000337</name>
</gene>
<dbReference type="PANTHER" id="PTHR45670">
    <property type="entry name" value="E3 UBIQUITIN-PROTEIN LIGASE TRIP12"/>
    <property type="match status" value="1"/>
</dbReference>
<evidence type="ECO:0000256" key="7">
    <source>
        <dbReference type="SAM" id="MobiDB-lite"/>
    </source>
</evidence>
<dbReference type="SUPFAM" id="SSF56204">
    <property type="entry name" value="Hect, E3 ligase catalytic domain"/>
    <property type="match status" value="1"/>
</dbReference>
<dbReference type="EMBL" id="SELW01000049">
    <property type="protein sequence ID" value="TID31093.1"/>
    <property type="molecule type" value="Genomic_DNA"/>
</dbReference>
<evidence type="ECO:0000259" key="8">
    <source>
        <dbReference type="PROSITE" id="PS50237"/>
    </source>
</evidence>
<feature type="domain" description="HECT" evidence="8">
    <location>
        <begin position="1249"/>
        <end position="1619"/>
    </location>
</feature>
<reference evidence="9 10" key="1">
    <citation type="journal article" date="2019" name="Front. Genet.">
        <title>Whole-Genome Sequencing of the Opportunistic Yeast Pathogen Candida inconspicua Uncovers Its Hybrid Origin.</title>
        <authorList>
            <person name="Mixao V."/>
            <person name="Hansen A.P."/>
            <person name="Saus E."/>
            <person name="Boekhout T."/>
            <person name="Lass-Florl C."/>
            <person name="Gabaldon T."/>
        </authorList>
    </citation>
    <scope>NUCLEOTIDE SEQUENCE [LARGE SCALE GENOMIC DNA]</scope>
    <source>
        <strain evidence="9 10">CBS 180</strain>
    </source>
</reference>
<protein>
    <recommendedName>
        <fullName evidence="3">HECT-type E3 ubiquitin transferase</fullName>
        <ecNumber evidence="3">2.3.2.26</ecNumber>
    </recommendedName>
</protein>
<evidence type="ECO:0000256" key="2">
    <source>
        <dbReference type="ARBA" id="ARBA00006331"/>
    </source>
</evidence>
<dbReference type="SMART" id="SM00119">
    <property type="entry name" value="HECTc"/>
    <property type="match status" value="1"/>
</dbReference>
<feature type="compositionally biased region" description="Basic and acidic residues" evidence="7">
    <location>
        <begin position="126"/>
        <end position="139"/>
    </location>
</feature>
<dbReference type="InterPro" id="IPR045322">
    <property type="entry name" value="HECTD1/TRIP12-like"/>
</dbReference>
<keyword evidence="10" id="KW-1185">Reference proteome</keyword>
<dbReference type="PANTHER" id="PTHR45670:SF1">
    <property type="entry name" value="E3 UBIQUITIN-PROTEIN LIGASE HECTD1"/>
    <property type="match status" value="1"/>
</dbReference>
<dbReference type="InterPro" id="IPR057948">
    <property type="entry name" value="TPR_TRIP12_N"/>
</dbReference>
<organism evidence="9 10">
    <name type="scientific">Pichia inconspicua</name>
    <dbReference type="NCBI Taxonomy" id="52247"/>
    <lineage>
        <taxon>Eukaryota</taxon>
        <taxon>Fungi</taxon>
        <taxon>Dikarya</taxon>
        <taxon>Ascomycota</taxon>
        <taxon>Saccharomycotina</taxon>
        <taxon>Pichiomycetes</taxon>
        <taxon>Pichiales</taxon>
        <taxon>Pichiaceae</taxon>
        <taxon>Pichia</taxon>
    </lineage>
</organism>
<proteinExistence type="inferred from homology"/>
<comment type="caution">
    <text evidence="9">The sequence shown here is derived from an EMBL/GenBank/DDBJ whole genome shotgun (WGS) entry which is preliminary data.</text>
</comment>
<dbReference type="Gene3D" id="3.90.1750.10">
    <property type="entry name" value="Hect, E3 ligase catalytic domains"/>
    <property type="match status" value="1"/>
</dbReference>
<dbReference type="InterPro" id="IPR000569">
    <property type="entry name" value="HECT_dom"/>
</dbReference>
<dbReference type="CDD" id="cd00078">
    <property type="entry name" value="HECTc"/>
    <property type="match status" value="1"/>
</dbReference>
<evidence type="ECO:0000313" key="10">
    <source>
        <dbReference type="Proteomes" id="UP000307173"/>
    </source>
</evidence>
<feature type="compositionally biased region" description="Acidic residues" evidence="7">
    <location>
        <begin position="54"/>
        <end position="65"/>
    </location>
</feature>
<comment type="similarity">
    <text evidence="2">Belongs to the UPL family. K-HECT subfamily.</text>
</comment>
<evidence type="ECO:0000256" key="6">
    <source>
        <dbReference type="PROSITE-ProRule" id="PRU00104"/>
    </source>
</evidence>
<dbReference type="InterPro" id="IPR016024">
    <property type="entry name" value="ARM-type_fold"/>
</dbReference>
<evidence type="ECO:0000313" key="9">
    <source>
        <dbReference type="EMBL" id="TID31093.1"/>
    </source>
</evidence>
<evidence type="ECO:0000256" key="4">
    <source>
        <dbReference type="ARBA" id="ARBA00022679"/>
    </source>
</evidence>
<keyword evidence="4" id="KW-0808">Transferase</keyword>
<feature type="active site" description="Glycyl thioester intermediate" evidence="6">
    <location>
        <position position="1586"/>
    </location>
</feature>
<dbReference type="GO" id="GO:0061630">
    <property type="term" value="F:ubiquitin protein ligase activity"/>
    <property type="evidence" value="ECO:0007669"/>
    <property type="project" value="UniProtKB-EC"/>
</dbReference>
<dbReference type="GO" id="GO:0043161">
    <property type="term" value="P:proteasome-mediated ubiquitin-dependent protein catabolic process"/>
    <property type="evidence" value="ECO:0007669"/>
    <property type="project" value="TreeGrafter"/>
</dbReference>
<evidence type="ECO:0000256" key="1">
    <source>
        <dbReference type="ARBA" id="ARBA00000885"/>
    </source>
</evidence>
<feature type="compositionally biased region" description="Polar residues" evidence="7">
    <location>
        <begin position="26"/>
        <end position="51"/>
    </location>
</feature>
<dbReference type="GO" id="GO:0000209">
    <property type="term" value="P:protein polyubiquitination"/>
    <property type="evidence" value="ECO:0007669"/>
    <property type="project" value="TreeGrafter"/>
</dbReference>
<keyword evidence="5 6" id="KW-0833">Ubl conjugation pathway</keyword>
<dbReference type="Proteomes" id="UP000307173">
    <property type="component" value="Unassembled WGS sequence"/>
</dbReference>
<dbReference type="PROSITE" id="PS50237">
    <property type="entry name" value="HECT"/>
    <property type="match status" value="1"/>
</dbReference>
<feature type="compositionally biased region" description="Acidic residues" evidence="7">
    <location>
        <begin position="161"/>
        <end position="171"/>
    </location>
</feature>
<feature type="compositionally biased region" description="Polar residues" evidence="7">
    <location>
        <begin position="1"/>
        <end position="12"/>
    </location>
</feature>
<evidence type="ECO:0000256" key="3">
    <source>
        <dbReference type="ARBA" id="ARBA00012485"/>
    </source>
</evidence>
<dbReference type="STRING" id="52247.A0A4T0X6W1"/>
<feature type="region of interest" description="Disordered" evidence="7">
    <location>
        <begin position="1"/>
        <end position="68"/>
    </location>
</feature>
<dbReference type="Gene3D" id="3.30.2410.10">
    <property type="entry name" value="Hect, E3 ligase catalytic domain"/>
    <property type="match status" value="1"/>
</dbReference>
<sequence>MSVPENKSVQSHRSTHDNDIELSDAETANYSRDSHHVNYSGTAQNSPTSRGNIAEDESNEDDDEDTILHRITGNYRRFSQNQRSRDRLDELLTLNNNRNSNPNNNSNLLDESDDENGEEEEEEANDYDHNMDDHHRFYDNDYADEAENNFGDTGDRNNDDTYNESEEDEFGDGSAFDEAFNQPNALRMLATAFGSIEGQNTRLSELEAFLSHRLNDSNSENTHGDRQNFNGTLFNSFVNQLMPSSNLRIGKLIDELDRNDSAYLILETLNELSSSLLMMNSIQSERQVPTRRLAESLVRVINQYPEDLELQLVACRCIYNLAEVNFSFIYEITSAGVIECLNSKLLDLSYIDMAEQALQALEIVSRKAGKQCLLKGSIPITLAYLDFFTIHAQRKALQIAANASFFITKEQYSDIETVFSTIKNVAINYSDPQCVESAWKFISNTIKIYNHSPSLLQNLIDSNFLKSLCEAFPKCLGDGKKSKGLVTFKTCISLLDALSLLAARSSVFSLNLVSECNIPQLMNDVFSSYQSADAEKTINIETLIKVPKDLMIALLKLVVSIIPINLSLFEELIYQDSGNYISLNKDDVSINNEKLERSIQNSDAYNNFYHDILDDLLNIYDSTVEYKIRRLILITFIKVISMMNLHQLESFFGESKIFSILGSNFSHGKTVLNAKVFNMESMRTSSILFGSLLVAHGLIIRNPSVFLTIFVKEGLMSQVKDLLATLETLEVEKDNKANGLAKARGIDNNIIPEYQEEDEYHEHHDFDEDMDDDELSDFEEQLNLRTADVNAIMRDGIVSMNSKLMINSLRTVCDQTLQNADSLLKKHNVKLSDAMSALEQFVQLLSDSHKSLSYNDSVEFWKRFAEILDPEKRGVSVSSFELVSSGITKQLLNAFEREENLNTPFCKAFQDIFCSTMSPYIKENTSPLLLFVNKLEESLDRSESFDIACFEADTTQNSRYRAASMTKQMKIKLTPLENLDAGSNDSVLLIVHAIATFETIQNFIKNSKSINLKNNFNLNSTTVDNEYHFEFFLNSTRVPPDSTVFGAVCRAHAENDSQTNFLRDDILRTVHQIKYKTIPGKLPIEDKIIEESLENLTSFTEENIIDIMKLLKVLFKLNSNLRNPVSSDALFLNYKLSAKLQRQLDEPLLVASGILPDWAVIIPREFSFLFPLETRLFFLKSTSFGYSRLIDYWLARSKDEGTSNTNSELGGRVPLLGRSVRHKLRISRERLFSSAVKVMETYAANPGLLEIEFFDEAGSGLGPTLEFYSNVSKEFGKLRLYMWRSDQYDKLTLNKLDSEIFVSDRHGLFPRPLSKENPHMSNTLLYFKVLGKFLARAFLDSRLVDFNFNPLFFEIAMNYALGREMKYGIIESISKIKELDESLALSLKHLNQYLKDFETIPEGTWDDHTIDGATVSDLMLSFVLPGYEEIELIPEGSDVLVTSSTLMEYIEKLIYFTLDGGILEQIKSFVEGFSEIFPFTSLKLFSSDELARLSGTEIENWSADTLSSVIHADHGYTKNSQQIQWLIEIMSTFDKDERRSFLKFITGSPRLPYDGFKGLSPPFTVVLKHSEDKLKPDDYLPSVMTCANYLKLPQYSSYEIMRKKILHAMNEGNDSFLLS</sequence>
<dbReference type="OrthoDB" id="423283at2759"/>
<evidence type="ECO:0000256" key="5">
    <source>
        <dbReference type="ARBA" id="ARBA00022786"/>
    </source>
</evidence>
<dbReference type="EC" id="2.3.2.26" evidence="3"/>
<dbReference type="InterPro" id="IPR011989">
    <property type="entry name" value="ARM-like"/>
</dbReference>
<comment type="catalytic activity">
    <reaction evidence="1">
        <text>S-ubiquitinyl-[E2 ubiquitin-conjugating enzyme]-L-cysteine + [acceptor protein]-L-lysine = [E2 ubiquitin-conjugating enzyme]-L-cysteine + N(6)-ubiquitinyl-[acceptor protein]-L-lysine.</text>
        <dbReference type="EC" id="2.3.2.26"/>
    </reaction>
</comment>